<accession>A0A3N4KWD3</accession>
<evidence type="ECO:0000313" key="3">
    <source>
        <dbReference type="Proteomes" id="UP000277580"/>
    </source>
</evidence>
<dbReference type="InterPro" id="IPR036673">
    <property type="entry name" value="Cyanovirin-N_sf"/>
</dbReference>
<evidence type="ECO:0000313" key="2">
    <source>
        <dbReference type="EMBL" id="RPB12661.1"/>
    </source>
</evidence>
<protein>
    <submittedName>
        <fullName evidence="2">CNVH-domain-containing protein</fullName>
    </submittedName>
</protein>
<gene>
    <name evidence="2" type="ORF">P167DRAFT_605520</name>
</gene>
<dbReference type="Pfam" id="PF08881">
    <property type="entry name" value="CVNH"/>
    <property type="match status" value="1"/>
</dbReference>
<feature type="domain" description="Cyanovirin-N" evidence="1">
    <location>
        <begin position="2"/>
        <end position="101"/>
    </location>
</feature>
<dbReference type="AlphaFoldDB" id="A0A3N4KWD3"/>
<dbReference type="SMART" id="SM01111">
    <property type="entry name" value="CVNH"/>
    <property type="match status" value="1"/>
</dbReference>
<dbReference type="EMBL" id="ML119127">
    <property type="protein sequence ID" value="RPB12661.1"/>
    <property type="molecule type" value="Genomic_DNA"/>
</dbReference>
<dbReference type="Gene3D" id="2.30.60.10">
    <property type="entry name" value="Cyanovirin-N"/>
    <property type="match status" value="1"/>
</dbReference>
<dbReference type="SUPFAM" id="SSF51322">
    <property type="entry name" value="Cyanovirin-N"/>
    <property type="match status" value="1"/>
</dbReference>
<evidence type="ECO:0000259" key="1">
    <source>
        <dbReference type="SMART" id="SM01111"/>
    </source>
</evidence>
<dbReference type="Proteomes" id="UP000277580">
    <property type="component" value="Unassembled WGS sequence"/>
</dbReference>
<dbReference type="STRING" id="1392247.A0A3N4KWD3"/>
<dbReference type="InParanoid" id="A0A3N4KWD3"/>
<keyword evidence="3" id="KW-1185">Reference proteome</keyword>
<dbReference type="InterPro" id="IPR011058">
    <property type="entry name" value="Cyanovirin-N"/>
</dbReference>
<sequence length="205" mass="23374">MSFSETTRYHQLIDGRILEAECLNEYGDWVRSAIDLNNYIGNINGTLEWDSAGFFDTAVNVNLVEFGRRLEAVLVRESGMEDICGLWLDERISNINGELVYQGGGGYQQGGFQQPGLGQVIEDVAYMEEQRVENDIYRDEARVEGAFYGAEAAVEGAVYREEERIYDDEVRVENDIYRDEAEIAAVENFRPEVEVEVDFNGRGYY</sequence>
<organism evidence="2 3">
    <name type="scientific">Morchella conica CCBAS932</name>
    <dbReference type="NCBI Taxonomy" id="1392247"/>
    <lineage>
        <taxon>Eukaryota</taxon>
        <taxon>Fungi</taxon>
        <taxon>Dikarya</taxon>
        <taxon>Ascomycota</taxon>
        <taxon>Pezizomycotina</taxon>
        <taxon>Pezizomycetes</taxon>
        <taxon>Pezizales</taxon>
        <taxon>Morchellaceae</taxon>
        <taxon>Morchella</taxon>
    </lineage>
</organism>
<reference evidence="2 3" key="1">
    <citation type="journal article" date="2018" name="Nat. Ecol. Evol.">
        <title>Pezizomycetes genomes reveal the molecular basis of ectomycorrhizal truffle lifestyle.</title>
        <authorList>
            <person name="Murat C."/>
            <person name="Payen T."/>
            <person name="Noel B."/>
            <person name="Kuo A."/>
            <person name="Morin E."/>
            <person name="Chen J."/>
            <person name="Kohler A."/>
            <person name="Krizsan K."/>
            <person name="Balestrini R."/>
            <person name="Da Silva C."/>
            <person name="Montanini B."/>
            <person name="Hainaut M."/>
            <person name="Levati E."/>
            <person name="Barry K.W."/>
            <person name="Belfiori B."/>
            <person name="Cichocki N."/>
            <person name="Clum A."/>
            <person name="Dockter R.B."/>
            <person name="Fauchery L."/>
            <person name="Guy J."/>
            <person name="Iotti M."/>
            <person name="Le Tacon F."/>
            <person name="Lindquist E.A."/>
            <person name="Lipzen A."/>
            <person name="Malagnac F."/>
            <person name="Mello A."/>
            <person name="Molinier V."/>
            <person name="Miyauchi S."/>
            <person name="Poulain J."/>
            <person name="Riccioni C."/>
            <person name="Rubini A."/>
            <person name="Sitrit Y."/>
            <person name="Splivallo R."/>
            <person name="Traeger S."/>
            <person name="Wang M."/>
            <person name="Zifcakova L."/>
            <person name="Wipf D."/>
            <person name="Zambonelli A."/>
            <person name="Paolocci F."/>
            <person name="Nowrousian M."/>
            <person name="Ottonello S."/>
            <person name="Baldrian P."/>
            <person name="Spatafora J.W."/>
            <person name="Henrissat B."/>
            <person name="Nagy L.G."/>
            <person name="Aury J.M."/>
            <person name="Wincker P."/>
            <person name="Grigoriev I.V."/>
            <person name="Bonfante P."/>
            <person name="Martin F.M."/>
        </authorList>
    </citation>
    <scope>NUCLEOTIDE SEQUENCE [LARGE SCALE GENOMIC DNA]</scope>
    <source>
        <strain evidence="2 3">CCBAS932</strain>
    </source>
</reference>
<name>A0A3N4KWD3_9PEZI</name>
<dbReference type="OrthoDB" id="2441380at2759"/>
<proteinExistence type="predicted"/>